<feature type="compositionally biased region" description="Low complexity" evidence="12">
    <location>
        <begin position="96"/>
        <end position="107"/>
    </location>
</feature>
<evidence type="ECO:0000256" key="12">
    <source>
        <dbReference type="SAM" id="MobiDB-lite"/>
    </source>
</evidence>
<dbReference type="InterPro" id="IPR024712">
    <property type="entry name" value="Catalase_clade2"/>
</dbReference>
<sequence length="788" mass="85110">MIEATHIRSIRSVLLGLLRVPPWHLALVSQEVPVNMNARNPAKAVKDVVEAAAEKVTDALTPEVPGAPGSAPPPLDEPTTPHEPLPPKPEQGAPQTRTPTGAETGAPAAAYGQQGAFLTTAQGARLRDTDHSLKAGPRGPVLLQDHHLREKITHFDHERIPERVVHARGAGAHGEFTAYGTAEAVTRAGFLAKGRTTEVFVRFSTVLGSRGSADTVRDTRGFATKFYTDEGTFDLVANNMPVFFIQDAIKFPDIIHAGKPHPDREIPQAQSAHDTFWDFVSLHTEAQHHAMWNMSDRGIPRSYRTMEGFGVHTFRLVNAAGETALAKFHWKPKLGVHSLVWEEAQLLGGIDPDFHRRDLYDAIEAGAFPEWELGLQVFPDTPEETFAGIDLLDPTKIVPEELAPVQPVGKLTLNRTPRNFFAETEQVAFHVGHLPPGIDVTNDPLLQGRLFSYVDTQLTRLGGPNFAQIPINRPHAPVNDMLRDGFHQHAVHAGVAPYRPNSLDGGNPFPAGDDDHPFVDLPVQVTQAPKVRANPVSFDDHFSQARLFWLSMSPVEREHIIRAYTFELGKCYHQAIKERQLQCLANIDPVLCAEVATGLGLPAPEPTVPLADVEPSPALSQVGREWPADGRMVGIVVGPEADLDSVRAAREAIFAADMVPLLIAPHGGTIGDLPAQRSFATGRSVELDALLLASAPAPAPDALPARDAKAGATGSASVDPRVLLMVEECWRHAKAIGAWGTGVVALEQTGVLGTSGVVTGDAASEVLAGVQQLMAAHRVWERFPASVA</sequence>
<evidence type="ECO:0000313" key="15">
    <source>
        <dbReference type="Proteomes" id="UP000643165"/>
    </source>
</evidence>
<dbReference type="InterPro" id="IPR041399">
    <property type="entry name" value="Catalase_large_C"/>
</dbReference>
<keyword evidence="5 10" id="KW-0349">Heme</keyword>
<dbReference type="EC" id="1.11.1.6" evidence="3 10"/>
<dbReference type="Pfam" id="PF00199">
    <property type="entry name" value="Catalase"/>
    <property type="match status" value="1"/>
</dbReference>
<evidence type="ECO:0000256" key="2">
    <source>
        <dbReference type="ARBA" id="ARBA00010660"/>
    </source>
</evidence>
<dbReference type="Gene3D" id="1.20.1370.20">
    <property type="match status" value="1"/>
</dbReference>
<evidence type="ECO:0000256" key="1">
    <source>
        <dbReference type="ARBA" id="ARBA00001971"/>
    </source>
</evidence>
<accession>A0ABQ4IRV3</accession>
<dbReference type="InterPro" id="IPR024708">
    <property type="entry name" value="Catalase_AS"/>
</dbReference>
<evidence type="ECO:0000256" key="7">
    <source>
        <dbReference type="ARBA" id="ARBA00023002"/>
    </source>
</evidence>
<keyword evidence="15" id="KW-1185">Reference proteome</keyword>
<dbReference type="InterPro" id="IPR020835">
    <property type="entry name" value="Catalase_sf"/>
</dbReference>
<feature type="compositionally biased region" description="Pro residues" evidence="12">
    <location>
        <begin position="70"/>
        <end position="89"/>
    </location>
</feature>
<keyword evidence="7 10" id="KW-0560">Oxidoreductase</keyword>
<dbReference type="PROSITE" id="PS00437">
    <property type="entry name" value="CATALASE_1"/>
    <property type="match status" value="1"/>
</dbReference>
<comment type="caution">
    <text evidence="14">The sequence shown here is derived from an EMBL/GenBank/DDBJ whole genome shotgun (WGS) entry which is preliminary data.</text>
</comment>
<comment type="cofactor">
    <cofactor evidence="1 10">
        <name>heme</name>
        <dbReference type="ChEBI" id="CHEBI:30413"/>
    </cofactor>
</comment>
<name>A0ABQ4IRV3_9ACTN</name>
<dbReference type="Gene3D" id="3.40.50.880">
    <property type="match status" value="1"/>
</dbReference>
<feature type="domain" description="Catalase core" evidence="13">
    <location>
        <begin position="119"/>
        <end position="507"/>
    </location>
</feature>
<dbReference type="PROSITE" id="PS00438">
    <property type="entry name" value="CATALASE_2"/>
    <property type="match status" value="1"/>
</dbReference>
<keyword evidence="4 10" id="KW-0575">Peroxidase</keyword>
<protein>
    <recommendedName>
        <fullName evidence="3 10">Catalase</fullName>
        <ecNumber evidence="3 10">1.11.1.6</ecNumber>
    </recommendedName>
</protein>
<proteinExistence type="inferred from homology"/>
<evidence type="ECO:0000256" key="11">
    <source>
        <dbReference type="RuleBase" id="RU000498"/>
    </source>
</evidence>
<comment type="function">
    <text evidence="10">Decomposes hydrogen peroxide into water and oxygen; serves to protect cells from the toxic effects of hydrogen peroxide.</text>
</comment>
<evidence type="ECO:0000256" key="8">
    <source>
        <dbReference type="ARBA" id="ARBA00023004"/>
    </source>
</evidence>
<evidence type="ECO:0000259" key="13">
    <source>
        <dbReference type="SMART" id="SM01060"/>
    </source>
</evidence>
<dbReference type="EMBL" id="BOPB01000005">
    <property type="protein sequence ID" value="GIJ20638.1"/>
    <property type="molecule type" value="Genomic_DNA"/>
</dbReference>
<dbReference type="InterPro" id="IPR018028">
    <property type="entry name" value="Catalase"/>
</dbReference>
<dbReference type="InterPro" id="IPR002226">
    <property type="entry name" value="Catalase_haem_BS"/>
</dbReference>
<keyword evidence="6 10" id="KW-0479">Metal-binding</keyword>
<dbReference type="Gene3D" id="2.40.180.10">
    <property type="entry name" value="Catalase core domain"/>
    <property type="match status" value="1"/>
</dbReference>
<comment type="similarity">
    <text evidence="2">Belongs to the catalase family. HPII subfamily.</text>
</comment>
<dbReference type="InterPro" id="IPR043156">
    <property type="entry name" value="Catalase_clade2_helical"/>
</dbReference>
<dbReference type="Proteomes" id="UP000643165">
    <property type="component" value="Unassembled WGS sequence"/>
</dbReference>
<dbReference type="PIRSF" id="PIRSF038927">
    <property type="entry name" value="Catalase_clade2"/>
    <property type="match status" value="1"/>
</dbReference>
<gene>
    <name evidence="14" type="ORF">Vlu01_12620</name>
</gene>
<evidence type="ECO:0000256" key="9">
    <source>
        <dbReference type="ARBA" id="ARBA00023324"/>
    </source>
</evidence>
<reference evidence="14 15" key="1">
    <citation type="submission" date="2021-01" db="EMBL/GenBank/DDBJ databases">
        <title>Whole genome shotgun sequence of Verrucosispora lutea NBRC 106530.</title>
        <authorList>
            <person name="Komaki H."/>
            <person name="Tamura T."/>
        </authorList>
    </citation>
    <scope>NUCLEOTIDE SEQUENCE [LARGE SCALE GENOMIC DNA]</scope>
    <source>
        <strain evidence="14 15">NBRC 106530</strain>
    </source>
</reference>
<feature type="region of interest" description="Disordered" evidence="12">
    <location>
        <begin position="57"/>
        <end position="107"/>
    </location>
</feature>
<evidence type="ECO:0000256" key="10">
    <source>
        <dbReference type="PIRNR" id="PIRNR038927"/>
    </source>
</evidence>
<dbReference type="SUPFAM" id="SSF56634">
    <property type="entry name" value="Heme-dependent catalase-like"/>
    <property type="match status" value="1"/>
</dbReference>
<keyword evidence="8 10" id="KW-0408">Iron</keyword>
<organism evidence="14 15">
    <name type="scientific">Micromonospora lutea</name>
    <dbReference type="NCBI Taxonomy" id="419825"/>
    <lineage>
        <taxon>Bacteria</taxon>
        <taxon>Bacillati</taxon>
        <taxon>Actinomycetota</taxon>
        <taxon>Actinomycetes</taxon>
        <taxon>Micromonosporales</taxon>
        <taxon>Micromonosporaceae</taxon>
        <taxon>Micromonospora</taxon>
    </lineage>
</organism>
<dbReference type="PROSITE" id="PS51402">
    <property type="entry name" value="CATALASE_3"/>
    <property type="match status" value="1"/>
</dbReference>
<dbReference type="InterPro" id="IPR010582">
    <property type="entry name" value="Catalase_immune_responsive"/>
</dbReference>
<keyword evidence="9 10" id="KW-0376">Hydrogen peroxide</keyword>
<dbReference type="PANTHER" id="PTHR42821">
    <property type="entry name" value="CATALASE"/>
    <property type="match status" value="1"/>
</dbReference>
<dbReference type="Pfam" id="PF18011">
    <property type="entry name" value="Catalase_C"/>
    <property type="match status" value="1"/>
</dbReference>
<dbReference type="PRINTS" id="PR00067">
    <property type="entry name" value="CATALASE"/>
</dbReference>
<evidence type="ECO:0000256" key="4">
    <source>
        <dbReference type="ARBA" id="ARBA00022559"/>
    </source>
</evidence>
<dbReference type="InterPro" id="IPR011614">
    <property type="entry name" value="Catalase_core"/>
</dbReference>
<evidence type="ECO:0000256" key="5">
    <source>
        <dbReference type="ARBA" id="ARBA00022617"/>
    </source>
</evidence>
<dbReference type="InterPro" id="IPR029062">
    <property type="entry name" value="Class_I_gatase-like"/>
</dbReference>
<comment type="catalytic activity">
    <reaction evidence="10 11">
        <text>2 H2O2 = O2 + 2 H2O</text>
        <dbReference type="Rhea" id="RHEA:20309"/>
        <dbReference type="ChEBI" id="CHEBI:15377"/>
        <dbReference type="ChEBI" id="CHEBI:15379"/>
        <dbReference type="ChEBI" id="CHEBI:16240"/>
        <dbReference type="EC" id="1.11.1.6"/>
    </reaction>
</comment>
<dbReference type="SMART" id="SM01060">
    <property type="entry name" value="Catalase"/>
    <property type="match status" value="1"/>
</dbReference>
<dbReference type="Pfam" id="PF06628">
    <property type="entry name" value="Catalase-rel"/>
    <property type="match status" value="1"/>
</dbReference>
<dbReference type="SUPFAM" id="SSF52317">
    <property type="entry name" value="Class I glutamine amidotransferase-like"/>
    <property type="match status" value="1"/>
</dbReference>
<dbReference type="PANTHER" id="PTHR42821:SF1">
    <property type="entry name" value="CATALASE-B"/>
    <property type="match status" value="1"/>
</dbReference>
<evidence type="ECO:0000256" key="6">
    <source>
        <dbReference type="ARBA" id="ARBA00022723"/>
    </source>
</evidence>
<evidence type="ECO:0000256" key="3">
    <source>
        <dbReference type="ARBA" id="ARBA00012314"/>
    </source>
</evidence>
<evidence type="ECO:0000313" key="14">
    <source>
        <dbReference type="EMBL" id="GIJ20638.1"/>
    </source>
</evidence>